<evidence type="ECO:0000256" key="2">
    <source>
        <dbReference type="ARBA" id="ARBA00023242"/>
    </source>
</evidence>
<dbReference type="GO" id="GO:0070475">
    <property type="term" value="P:rRNA base methylation"/>
    <property type="evidence" value="ECO:0007669"/>
    <property type="project" value="InterPro"/>
</dbReference>
<keyword evidence="2" id="KW-0539">Nucleus</keyword>
<dbReference type="InterPro" id="IPR010997">
    <property type="entry name" value="HRDC-like_sf"/>
</dbReference>
<dbReference type="GO" id="GO:0070042">
    <property type="term" value="F:rRNA (uridine-N3-)-methyltransferase activity"/>
    <property type="evidence" value="ECO:0007669"/>
    <property type="project" value="InterPro"/>
</dbReference>
<keyword evidence="6" id="KW-1185">Reference proteome</keyword>
<dbReference type="GO" id="GO:0030880">
    <property type="term" value="C:RNA polymerase complex"/>
    <property type="evidence" value="ECO:0007669"/>
    <property type="project" value="InterPro"/>
</dbReference>
<comment type="subcellular location">
    <subcellularLocation>
        <location evidence="1">Nucleus</location>
    </subcellularLocation>
</comment>
<dbReference type="SMART" id="SM00657">
    <property type="entry name" value="RPOL4c"/>
    <property type="match status" value="1"/>
</dbReference>
<dbReference type="Pfam" id="PF03874">
    <property type="entry name" value="RNA_pol_Rpb4"/>
    <property type="match status" value="1"/>
</dbReference>
<protein>
    <recommendedName>
        <fullName evidence="4">RNA polymerase Rpb4/RPC9 core domain-containing protein</fullName>
    </recommendedName>
</protein>
<name>A0AAN9PN46_CLITE</name>
<feature type="domain" description="RNA polymerase Rpb4/RPC9 core" evidence="4">
    <location>
        <begin position="67"/>
        <end position="176"/>
    </location>
</feature>
<dbReference type="InterPro" id="IPR038324">
    <property type="entry name" value="Rpb4/RPC9_sf"/>
</dbReference>
<comment type="caution">
    <text evidence="5">The sequence shown here is derived from an EMBL/GenBank/DDBJ whole genome shotgun (WGS) entry which is preliminary data.</text>
</comment>
<dbReference type="SUPFAM" id="SSF47819">
    <property type="entry name" value="HRDC-like"/>
    <property type="match status" value="1"/>
</dbReference>
<dbReference type="InterPro" id="IPR005574">
    <property type="entry name" value="Rpb4/RPC9"/>
</dbReference>
<dbReference type="InterPro" id="IPR019446">
    <property type="entry name" value="BMT5-like"/>
</dbReference>
<evidence type="ECO:0000313" key="5">
    <source>
        <dbReference type="EMBL" id="KAK7303452.1"/>
    </source>
</evidence>
<evidence type="ECO:0000259" key="4">
    <source>
        <dbReference type="SMART" id="SM00657"/>
    </source>
</evidence>
<feature type="compositionally biased region" description="Gly residues" evidence="3">
    <location>
        <begin position="207"/>
        <end position="217"/>
    </location>
</feature>
<dbReference type="Pfam" id="PF10354">
    <property type="entry name" value="BMT5-like"/>
    <property type="match status" value="1"/>
</dbReference>
<dbReference type="EMBL" id="JAYKXN010000003">
    <property type="protein sequence ID" value="KAK7303452.1"/>
    <property type="molecule type" value="Genomic_DNA"/>
</dbReference>
<evidence type="ECO:0000256" key="3">
    <source>
        <dbReference type="SAM" id="MobiDB-lite"/>
    </source>
</evidence>
<dbReference type="InterPro" id="IPR006590">
    <property type="entry name" value="RNA_pol_Rpb4/RPC9_core"/>
</dbReference>
<feature type="region of interest" description="Disordered" evidence="3">
    <location>
        <begin position="207"/>
        <end position="228"/>
    </location>
</feature>
<dbReference type="PANTHER" id="PTHR11538:SF63">
    <property type="entry name" value="25S RRNA (URIDINE-N(3))-METHYLTRANSFERASE BMT5-LIKE DOMAIN-CONTAINING PROTEIN"/>
    <property type="match status" value="1"/>
</dbReference>
<accession>A0AAN9PN46</accession>
<proteinExistence type="predicted"/>
<evidence type="ECO:0000256" key="1">
    <source>
        <dbReference type="ARBA" id="ARBA00004123"/>
    </source>
</evidence>
<organism evidence="5 6">
    <name type="scientific">Clitoria ternatea</name>
    <name type="common">Butterfly pea</name>
    <dbReference type="NCBI Taxonomy" id="43366"/>
    <lineage>
        <taxon>Eukaryota</taxon>
        <taxon>Viridiplantae</taxon>
        <taxon>Streptophyta</taxon>
        <taxon>Embryophyta</taxon>
        <taxon>Tracheophyta</taxon>
        <taxon>Spermatophyta</taxon>
        <taxon>Magnoliopsida</taxon>
        <taxon>eudicotyledons</taxon>
        <taxon>Gunneridae</taxon>
        <taxon>Pentapetalae</taxon>
        <taxon>rosids</taxon>
        <taxon>fabids</taxon>
        <taxon>Fabales</taxon>
        <taxon>Fabaceae</taxon>
        <taxon>Papilionoideae</taxon>
        <taxon>50 kb inversion clade</taxon>
        <taxon>NPAAA clade</taxon>
        <taxon>indigoferoid/millettioid clade</taxon>
        <taxon>Phaseoleae</taxon>
        <taxon>Clitoria</taxon>
    </lineage>
</organism>
<dbReference type="GO" id="GO:0005737">
    <property type="term" value="C:cytoplasm"/>
    <property type="evidence" value="ECO:0007669"/>
    <property type="project" value="TreeGrafter"/>
</dbReference>
<dbReference type="Gene3D" id="1.20.1250.40">
    <property type="match status" value="1"/>
</dbReference>
<sequence length="601" mass="67169">MSEKGGKGGSLLSKGSLKGKEDSATKSAKGRRVQFSQEGGKGDKVANGGKSFQSKDPQPSDPRIDQKLPENVKCLMDCEAADILLGIQEQMITLSRDPTIKIPASFDKGLQYAKNNMKYTNPQSVRNILEPLSNCDLTDSEICVIGNVCPETVDEVYALLPSLKLVDVMTDTENFVEVNNLGLSFSEIACENKARLAGNIFRGTAGGGEDGHSGGAGEHSSAIGPRKEKQLYEKRSIDDQVLKDSVSELAKLRQPMITHRLSSCILGAGAIHEYVIYPMYIGLTGKKDILFYDNRTGMFGKTRKKKGELSRLSQREKYLSFEGSGIINKGSRFDSYVPLVIGQWGRHWNSFRLLYYTIFHHQQAKMGYHDDDDTDQESEKEEPTETWKKHYSSKHKILLVGEGDFSFSLSLAKAFTSAPNLVATSLDSYDNIGKKYSNGLSNVMELQERRCFVFHDVDAKEMSNHFFLKTQRFDRIVYNFPHVGFIYPENSHCQIQLNKRLLKGFFANAKVLLKKEGGEIHVTHKEGEPYNKWGLVQKAEKKGLVLQQVVPFSKDDYPGYDNKRAHGKLSDATFSVGESNTYIFKLKTSFSNTVTMGNPSV</sequence>
<reference evidence="5 6" key="1">
    <citation type="submission" date="2024-01" db="EMBL/GenBank/DDBJ databases">
        <title>The genomes of 5 underutilized Papilionoideae crops provide insights into root nodulation and disease resistance.</title>
        <authorList>
            <person name="Yuan L."/>
        </authorList>
    </citation>
    <scope>NUCLEOTIDE SEQUENCE [LARGE SCALE GENOMIC DNA]</scope>
    <source>
        <strain evidence="5">LY-2023</strain>
        <tissue evidence="5">Leaf</tissue>
    </source>
</reference>
<evidence type="ECO:0000313" key="6">
    <source>
        <dbReference type="Proteomes" id="UP001359559"/>
    </source>
</evidence>
<dbReference type="GO" id="GO:0006352">
    <property type="term" value="P:DNA-templated transcription initiation"/>
    <property type="evidence" value="ECO:0007669"/>
    <property type="project" value="InterPro"/>
</dbReference>
<gene>
    <name evidence="5" type="ORF">RJT34_14359</name>
</gene>
<dbReference type="PANTHER" id="PTHR11538">
    <property type="entry name" value="PHENYLALANYL-TRNA SYNTHETASE"/>
    <property type="match status" value="1"/>
</dbReference>
<dbReference type="AlphaFoldDB" id="A0AAN9PN46"/>
<dbReference type="GO" id="GO:0000166">
    <property type="term" value="F:nucleotide binding"/>
    <property type="evidence" value="ECO:0007669"/>
    <property type="project" value="InterPro"/>
</dbReference>
<dbReference type="GO" id="GO:0005634">
    <property type="term" value="C:nucleus"/>
    <property type="evidence" value="ECO:0007669"/>
    <property type="project" value="UniProtKB-SubCell"/>
</dbReference>
<dbReference type="Proteomes" id="UP001359559">
    <property type="component" value="Unassembled WGS sequence"/>
</dbReference>
<feature type="region of interest" description="Disordered" evidence="3">
    <location>
        <begin position="1"/>
        <end position="66"/>
    </location>
</feature>